<protein>
    <submittedName>
        <fullName evidence="1">Uncharacterized protein</fullName>
    </submittedName>
</protein>
<dbReference type="Proteomes" id="UP000007305">
    <property type="component" value="Chromosome 1"/>
</dbReference>
<reference evidence="1" key="3">
    <citation type="submission" date="2021-05" db="UniProtKB">
        <authorList>
            <consortium name="EnsemblPlants"/>
        </authorList>
    </citation>
    <scope>IDENTIFICATION</scope>
    <source>
        <strain evidence="1">cv. B73</strain>
    </source>
</reference>
<dbReference type="Gramene" id="Zm00001eb043570_T001">
    <property type="protein sequence ID" value="Zm00001eb043570_P001"/>
    <property type="gene ID" value="Zm00001eb043570"/>
</dbReference>
<proteinExistence type="predicted"/>
<dbReference type="FunCoup" id="A0A804LXI2">
    <property type="interactions" value="473"/>
</dbReference>
<accession>A0A804LXI2</accession>
<evidence type="ECO:0000313" key="1">
    <source>
        <dbReference type="EnsemblPlants" id="Zm00001eb043570_P001"/>
    </source>
</evidence>
<dbReference type="InParanoid" id="A0A804LXI2"/>
<reference evidence="1" key="2">
    <citation type="submission" date="2019-07" db="EMBL/GenBank/DDBJ databases">
        <authorList>
            <person name="Seetharam A."/>
            <person name="Woodhouse M."/>
            <person name="Cannon E."/>
        </authorList>
    </citation>
    <scope>NUCLEOTIDE SEQUENCE [LARGE SCALE GENOMIC DNA]</scope>
    <source>
        <strain evidence="1">cv. B73</strain>
    </source>
</reference>
<sequence>MHDRGPRKKDSSAFRCIAALPMPSRNWSGLNAPASAPHTSSSRWSIAIGISRRVPLGTFTPQWSAPVVARLTINGTALYSRSVSYNTMVSWIRCGHGGGRCHRALYHRREHACGLCEAASVGTGFHATPCS</sequence>
<dbReference type="EnsemblPlants" id="Zm00001eb043570_T001">
    <property type="protein sequence ID" value="Zm00001eb043570_P001"/>
    <property type="gene ID" value="Zm00001eb043570"/>
</dbReference>
<reference evidence="2" key="1">
    <citation type="submission" date="2015-12" db="EMBL/GenBank/DDBJ databases">
        <title>Update maize B73 reference genome by single molecule sequencing technologies.</title>
        <authorList>
            <consortium name="Maize Genome Sequencing Project"/>
            <person name="Ware D."/>
        </authorList>
    </citation>
    <scope>NUCLEOTIDE SEQUENCE [LARGE SCALE GENOMIC DNA]</scope>
    <source>
        <strain evidence="2">cv. B73</strain>
    </source>
</reference>
<organism evidence="1 2">
    <name type="scientific">Zea mays</name>
    <name type="common">Maize</name>
    <dbReference type="NCBI Taxonomy" id="4577"/>
    <lineage>
        <taxon>Eukaryota</taxon>
        <taxon>Viridiplantae</taxon>
        <taxon>Streptophyta</taxon>
        <taxon>Embryophyta</taxon>
        <taxon>Tracheophyta</taxon>
        <taxon>Spermatophyta</taxon>
        <taxon>Magnoliopsida</taxon>
        <taxon>Liliopsida</taxon>
        <taxon>Poales</taxon>
        <taxon>Poaceae</taxon>
        <taxon>PACMAD clade</taxon>
        <taxon>Panicoideae</taxon>
        <taxon>Andropogonodae</taxon>
        <taxon>Andropogoneae</taxon>
        <taxon>Tripsacinae</taxon>
        <taxon>Zea</taxon>
    </lineage>
</organism>
<name>A0A804LXI2_MAIZE</name>
<dbReference type="AlphaFoldDB" id="A0A804LXI2"/>
<keyword evidence="2" id="KW-1185">Reference proteome</keyword>
<evidence type="ECO:0000313" key="2">
    <source>
        <dbReference type="Proteomes" id="UP000007305"/>
    </source>
</evidence>